<protein>
    <recommendedName>
        <fullName evidence="5">Secreted protein</fullName>
    </recommendedName>
</protein>
<evidence type="ECO:0000256" key="1">
    <source>
        <dbReference type="SAM" id="SignalP"/>
    </source>
</evidence>
<evidence type="ECO:0000313" key="4">
    <source>
        <dbReference type="Proteomes" id="UP001295794"/>
    </source>
</evidence>
<dbReference type="EMBL" id="CAVNYO010000060">
    <property type="protein sequence ID" value="CAK5264563.1"/>
    <property type="molecule type" value="Genomic_DNA"/>
</dbReference>
<organism evidence="3 4">
    <name type="scientific">Mycena citricolor</name>
    <dbReference type="NCBI Taxonomy" id="2018698"/>
    <lineage>
        <taxon>Eukaryota</taxon>
        <taxon>Fungi</taxon>
        <taxon>Dikarya</taxon>
        <taxon>Basidiomycota</taxon>
        <taxon>Agaricomycotina</taxon>
        <taxon>Agaricomycetes</taxon>
        <taxon>Agaricomycetidae</taxon>
        <taxon>Agaricales</taxon>
        <taxon>Marasmiineae</taxon>
        <taxon>Mycenaceae</taxon>
        <taxon>Mycena</taxon>
    </lineage>
</organism>
<dbReference type="AlphaFoldDB" id="A0AAD2HRT5"/>
<feature type="signal peptide" evidence="1">
    <location>
        <begin position="1"/>
        <end position="28"/>
    </location>
</feature>
<feature type="chain" id="PRO_5042440784" description="Secreted protein" evidence="1">
    <location>
        <begin position="29"/>
        <end position="255"/>
    </location>
</feature>
<dbReference type="Proteomes" id="UP001295794">
    <property type="component" value="Unassembled WGS sequence"/>
</dbReference>
<gene>
    <name evidence="3" type="ORF">MYCIT1_LOCUS30995</name>
    <name evidence="2" type="ORF">MYCIT1_LOCUS4824</name>
</gene>
<evidence type="ECO:0000313" key="2">
    <source>
        <dbReference type="EMBL" id="CAK5264563.1"/>
    </source>
</evidence>
<keyword evidence="4" id="KW-1185">Reference proteome</keyword>
<evidence type="ECO:0000313" key="3">
    <source>
        <dbReference type="EMBL" id="CAK5280500.1"/>
    </source>
</evidence>
<keyword evidence="1" id="KW-0732">Signal</keyword>
<reference evidence="3" key="1">
    <citation type="submission" date="2023-11" db="EMBL/GenBank/DDBJ databases">
        <authorList>
            <person name="De Vega J J."/>
            <person name="De Vega J J."/>
        </authorList>
    </citation>
    <scope>NUCLEOTIDE SEQUENCE</scope>
</reference>
<name>A0AAD2HRT5_9AGAR</name>
<evidence type="ECO:0008006" key="5">
    <source>
        <dbReference type="Google" id="ProtNLM"/>
    </source>
</evidence>
<dbReference type="EMBL" id="CAVNYO010000440">
    <property type="protein sequence ID" value="CAK5280500.1"/>
    <property type="molecule type" value="Genomic_DNA"/>
</dbReference>
<comment type="caution">
    <text evidence="3">The sequence shown here is derived from an EMBL/GenBank/DDBJ whole genome shotgun (WGS) entry which is preliminary data.</text>
</comment>
<proteinExistence type="predicted"/>
<sequence>MSIQHRRHCMYPFCLSVASLFTWKCVPAIIEQTSFFTCSPLLVLEFHWPIRQVTFAIHKSPRMTSSLRGNLCWIHHHRPLVLCSFFSCSSVAAVTGNTLRVTSETQMRLVMSPVASATRCEIDMKAIEVASRLSSLHCGPGMTTRTPLVSAARKKWNCRMNSSREHLPAQMNTSEDMDRSAGVAFRKTANASTGSHEIYGCHVLYVNLDSCPSSKAKNQTSTTPDNRVAPLTRVGQCRCSTSLCSRHLMTATAAS</sequence>
<accession>A0AAD2HRT5</accession>